<feature type="binding site" evidence="6">
    <location>
        <position position="112"/>
    </location>
    <ligand>
        <name>S-adenosyl-L-methionine</name>
        <dbReference type="ChEBI" id="CHEBI:59789"/>
    </ligand>
</feature>
<reference evidence="8 9" key="1">
    <citation type="submission" date="2017-05" db="EMBL/GenBank/DDBJ databases">
        <title>Full genome sequence of Pseudorhodoplanes sinuspersici.</title>
        <authorList>
            <person name="Dastgheib S.M.M."/>
            <person name="Shavandi M."/>
            <person name="Tirandaz H."/>
        </authorList>
    </citation>
    <scope>NUCLEOTIDE SEQUENCE [LARGE SCALE GENOMIC DNA]</scope>
    <source>
        <strain evidence="8 9">RIPI110</strain>
    </source>
</reference>
<proteinExistence type="inferred from homology"/>
<feature type="binding site" evidence="6">
    <location>
        <begin position="46"/>
        <end position="48"/>
    </location>
    <ligand>
        <name>S-adenosyl-L-methionine</name>
        <dbReference type="ChEBI" id="CHEBI:59789"/>
    </ligand>
</feature>
<comment type="similarity">
    <text evidence="1 6">Belongs to the methyltransferase superfamily. RsmH family.</text>
</comment>
<feature type="compositionally biased region" description="Basic and acidic residues" evidence="7">
    <location>
        <begin position="313"/>
        <end position="326"/>
    </location>
</feature>
<evidence type="ECO:0000256" key="1">
    <source>
        <dbReference type="ARBA" id="ARBA00010396"/>
    </source>
</evidence>
<comment type="subcellular location">
    <subcellularLocation>
        <location evidence="6">Cytoplasm</location>
    </subcellularLocation>
</comment>
<dbReference type="STRING" id="1235591.CAK95_13555"/>
<keyword evidence="5 6" id="KW-0949">S-adenosyl-L-methionine</keyword>
<accession>A0A1W6ZRU1</accession>
<evidence type="ECO:0000256" key="7">
    <source>
        <dbReference type="SAM" id="MobiDB-lite"/>
    </source>
</evidence>
<dbReference type="AlphaFoldDB" id="A0A1W6ZRU1"/>
<dbReference type="EC" id="2.1.1.199" evidence="6"/>
<evidence type="ECO:0000256" key="2">
    <source>
        <dbReference type="ARBA" id="ARBA00022552"/>
    </source>
</evidence>
<dbReference type="Gene3D" id="1.10.150.170">
    <property type="entry name" value="Putative methyltransferase TM0872, insert domain"/>
    <property type="match status" value="1"/>
</dbReference>
<keyword evidence="6" id="KW-0963">Cytoplasm</keyword>
<dbReference type="EMBL" id="CP021112">
    <property type="protein sequence ID" value="ARP99995.1"/>
    <property type="molecule type" value="Genomic_DNA"/>
</dbReference>
<dbReference type="GO" id="GO:0005737">
    <property type="term" value="C:cytoplasm"/>
    <property type="evidence" value="ECO:0007669"/>
    <property type="project" value="UniProtKB-SubCell"/>
</dbReference>
<dbReference type="InterPro" id="IPR002903">
    <property type="entry name" value="RsmH"/>
</dbReference>
<feature type="binding site" evidence="6">
    <location>
        <position position="119"/>
    </location>
    <ligand>
        <name>S-adenosyl-L-methionine</name>
        <dbReference type="ChEBI" id="CHEBI:59789"/>
    </ligand>
</feature>
<dbReference type="SUPFAM" id="SSF53335">
    <property type="entry name" value="S-adenosyl-L-methionine-dependent methyltransferases"/>
    <property type="match status" value="1"/>
</dbReference>
<dbReference type="PIRSF" id="PIRSF004486">
    <property type="entry name" value="MraW"/>
    <property type="match status" value="1"/>
</dbReference>
<evidence type="ECO:0000256" key="4">
    <source>
        <dbReference type="ARBA" id="ARBA00022679"/>
    </source>
</evidence>
<dbReference type="PANTHER" id="PTHR11265">
    <property type="entry name" value="S-ADENOSYL-METHYLTRANSFERASE MRAW"/>
    <property type="match status" value="1"/>
</dbReference>
<evidence type="ECO:0000256" key="3">
    <source>
        <dbReference type="ARBA" id="ARBA00022603"/>
    </source>
</evidence>
<dbReference type="Pfam" id="PF01795">
    <property type="entry name" value="Methyltransf_5"/>
    <property type="match status" value="1"/>
</dbReference>
<dbReference type="Gene3D" id="3.40.50.150">
    <property type="entry name" value="Vaccinia Virus protein VP39"/>
    <property type="match status" value="1"/>
</dbReference>
<keyword evidence="9" id="KW-1185">Reference proteome</keyword>
<sequence>MMTGRDSGNAVDGGLARHIPVLAQPALHYLSPRDGGIYIDGTFGAGGYSRAILAAAGCRVIGIDRDHSAIVRGADLVAQSDGRLTLIEDRFSNLDEVVRSAGYDAVDGVVLDIGVSSMQFDEAERGFSFRFDAPLDMRMGGAGPSAADLVAAASERDLSFIISILGEERFARGIARAIVRARAEAPIRTTKELVAIIERVVRAKPGAIHPATRTFQALRIFINEELSELAVALSAAERILRPGGRLVVVSFHSLEDRIVKMFLAEHSRVVAGSRHAPEVHGPEPTFTALTKKPVVADDAEIAANPRARSAKLRAAERTDVPARESDIGDLLPRLPSLDDAMRGGR</sequence>
<dbReference type="InterPro" id="IPR023397">
    <property type="entry name" value="SAM-dep_MeTrfase_MraW_recog"/>
</dbReference>
<feature type="region of interest" description="Disordered" evidence="7">
    <location>
        <begin position="306"/>
        <end position="345"/>
    </location>
</feature>
<evidence type="ECO:0000256" key="6">
    <source>
        <dbReference type="HAMAP-Rule" id="MF_01007"/>
    </source>
</evidence>
<dbReference type="InterPro" id="IPR029063">
    <property type="entry name" value="SAM-dependent_MTases_sf"/>
</dbReference>
<evidence type="ECO:0000256" key="5">
    <source>
        <dbReference type="ARBA" id="ARBA00022691"/>
    </source>
</evidence>
<organism evidence="8 9">
    <name type="scientific">Pseudorhodoplanes sinuspersici</name>
    <dbReference type="NCBI Taxonomy" id="1235591"/>
    <lineage>
        <taxon>Bacteria</taxon>
        <taxon>Pseudomonadati</taxon>
        <taxon>Pseudomonadota</taxon>
        <taxon>Alphaproteobacteria</taxon>
        <taxon>Hyphomicrobiales</taxon>
        <taxon>Pseudorhodoplanes</taxon>
    </lineage>
</organism>
<keyword evidence="2 6" id="KW-0698">rRNA processing</keyword>
<protein>
    <recommendedName>
        <fullName evidence="6">Ribosomal RNA small subunit methyltransferase H</fullName>
        <ecNumber evidence="6">2.1.1.199</ecNumber>
    </recommendedName>
    <alternativeName>
        <fullName evidence="6">16S rRNA m(4)C1402 methyltransferase</fullName>
    </alternativeName>
    <alternativeName>
        <fullName evidence="6">rRNA (cytosine-N(4)-)-methyltransferase RsmH</fullName>
    </alternativeName>
</protein>
<dbReference type="KEGG" id="psin:CAK95_13555"/>
<dbReference type="GO" id="GO:0071424">
    <property type="term" value="F:rRNA (cytosine-N4-)-methyltransferase activity"/>
    <property type="evidence" value="ECO:0007669"/>
    <property type="project" value="UniProtKB-UniRule"/>
</dbReference>
<dbReference type="Proteomes" id="UP000194137">
    <property type="component" value="Chromosome"/>
</dbReference>
<dbReference type="PANTHER" id="PTHR11265:SF0">
    <property type="entry name" value="12S RRNA N4-METHYLCYTIDINE METHYLTRANSFERASE"/>
    <property type="match status" value="1"/>
</dbReference>
<gene>
    <name evidence="6" type="primary">rsmH</name>
    <name evidence="8" type="ORF">CAK95_13555</name>
</gene>
<dbReference type="GO" id="GO:0070475">
    <property type="term" value="P:rRNA base methylation"/>
    <property type="evidence" value="ECO:0007669"/>
    <property type="project" value="UniProtKB-UniRule"/>
</dbReference>
<dbReference type="SUPFAM" id="SSF81799">
    <property type="entry name" value="Putative methyltransferase TM0872, insert domain"/>
    <property type="match status" value="1"/>
</dbReference>
<comment type="function">
    <text evidence="6">Specifically methylates the N4 position of cytidine in position 1402 (C1402) of 16S rRNA.</text>
</comment>
<dbReference type="HAMAP" id="MF_01007">
    <property type="entry name" value="16SrRNA_methyltr_H"/>
    <property type="match status" value="1"/>
</dbReference>
<comment type="catalytic activity">
    <reaction evidence="6">
        <text>cytidine(1402) in 16S rRNA + S-adenosyl-L-methionine = N(4)-methylcytidine(1402) in 16S rRNA + S-adenosyl-L-homocysteine + H(+)</text>
        <dbReference type="Rhea" id="RHEA:42928"/>
        <dbReference type="Rhea" id="RHEA-COMP:10286"/>
        <dbReference type="Rhea" id="RHEA-COMP:10287"/>
        <dbReference type="ChEBI" id="CHEBI:15378"/>
        <dbReference type="ChEBI" id="CHEBI:57856"/>
        <dbReference type="ChEBI" id="CHEBI:59789"/>
        <dbReference type="ChEBI" id="CHEBI:74506"/>
        <dbReference type="ChEBI" id="CHEBI:82748"/>
        <dbReference type="EC" id="2.1.1.199"/>
    </reaction>
</comment>
<keyword evidence="4 6" id="KW-0808">Transferase</keyword>
<evidence type="ECO:0000313" key="8">
    <source>
        <dbReference type="EMBL" id="ARP99995.1"/>
    </source>
</evidence>
<feature type="binding site" evidence="6">
    <location>
        <position position="91"/>
    </location>
    <ligand>
        <name>S-adenosyl-L-methionine</name>
        <dbReference type="ChEBI" id="CHEBI:59789"/>
    </ligand>
</feature>
<evidence type="ECO:0000313" key="9">
    <source>
        <dbReference type="Proteomes" id="UP000194137"/>
    </source>
</evidence>
<keyword evidence="3 6" id="KW-0489">Methyltransferase</keyword>
<dbReference type="NCBIfam" id="TIGR00006">
    <property type="entry name" value="16S rRNA (cytosine(1402)-N(4))-methyltransferase RsmH"/>
    <property type="match status" value="1"/>
</dbReference>
<feature type="binding site" evidence="6">
    <location>
        <position position="64"/>
    </location>
    <ligand>
        <name>S-adenosyl-L-methionine</name>
        <dbReference type="ChEBI" id="CHEBI:59789"/>
    </ligand>
</feature>
<name>A0A1W6ZRU1_9HYPH</name>